<dbReference type="InterPro" id="IPR018422">
    <property type="entry name" value="Cation/H_exchanger_CPA1"/>
</dbReference>
<evidence type="ECO:0000256" key="10">
    <source>
        <dbReference type="SAM" id="Phobius"/>
    </source>
</evidence>
<keyword evidence="8 10" id="KW-0472">Membrane</keyword>
<comment type="caution">
    <text evidence="12">The sequence shown here is derived from an EMBL/GenBank/DDBJ whole genome shotgun (WGS) entry which is preliminary data.</text>
</comment>
<comment type="subcellular location">
    <subcellularLocation>
        <location evidence="1">Cell membrane</location>
        <topology evidence="1">Multi-pass membrane protein</topology>
    </subcellularLocation>
</comment>
<proteinExistence type="predicted"/>
<evidence type="ECO:0000256" key="8">
    <source>
        <dbReference type="ARBA" id="ARBA00023136"/>
    </source>
</evidence>
<keyword evidence="7" id="KW-0406">Ion transport</keyword>
<reference evidence="12 13" key="1">
    <citation type="submission" date="2020-01" db="EMBL/GenBank/DDBJ databases">
        <title>Investigation of new actinobacteria for the biodesulphurisation of diesel fuel.</title>
        <authorList>
            <person name="Athi Narayanan S.M."/>
        </authorList>
    </citation>
    <scope>NUCLEOTIDE SEQUENCE [LARGE SCALE GENOMIC DNA]</scope>
    <source>
        <strain evidence="12 13">213E</strain>
    </source>
</reference>
<feature type="transmembrane region" description="Helical" evidence="10">
    <location>
        <begin position="54"/>
        <end position="73"/>
    </location>
</feature>
<evidence type="ECO:0000256" key="4">
    <source>
        <dbReference type="ARBA" id="ARBA00022692"/>
    </source>
</evidence>
<feature type="transmembrane region" description="Helical" evidence="10">
    <location>
        <begin position="269"/>
        <end position="288"/>
    </location>
</feature>
<feature type="transmembrane region" description="Helical" evidence="10">
    <location>
        <begin position="109"/>
        <end position="132"/>
    </location>
</feature>
<feature type="domain" description="Cation/H+ exchanger transmembrane" evidence="11">
    <location>
        <begin position="411"/>
        <end position="470"/>
    </location>
</feature>
<dbReference type="EMBL" id="JAADZU010000015">
    <property type="protein sequence ID" value="NDK89325.1"/>
    <property type="molecule type" value="Genomic_DNA"/>
</dbReference>
<keyword evidence="3" id="KW-1003">Cell membrane</keyword>
<dbReference type="PANTHER" id="PTHR10110">
    <property type="entry name" value="SODIUM/HYDROGEN EXCHANGER"/>
    <property type="match status" value="1"/>
</dbReference>
<evidence type="ECO:0000256" key="9">
    <source>
        <dbReference type="ARBA" id="ARBA00023201"/>
    </source>
</evidence>
<feature type="transmembrane region" description="Helical" evidence="10">
    <location>
        <begin position="6"/>
        <end position="22"/>
    </location>
</feature>
<evidence type="ECO:0000256" key="7">
    <source>
        <dbReference type="ARBA" id="ARBA00023065"/>
    </source>
</evidence>
<dbReference type="GO" id="GO:0051453">
    <property type="term" value="P:regulation of intracellular pH"/>
    <property type="evidence" value="ECO:0007669"/>
    <property type="project" value="TreeGrafter"/>
</dbReference>
<protein>
    <submittedName>
        <fullName evidence="12">Sodium:proton antiporter</fullName>
    </submittedName>
</protein>
<keyword evidence="6" id="KW-0915">Sodium</keyword>
<name>A0A7K3LM52_9ACTN</name>
<evidence type="ECO:0000256" key="5">
    <source>
        <dbReference type="ARBA" id="ARBA00022989"/>
    </source>
</evidence>
<evidence type="ECO:0000256" key="1">
    <source>
        <dbReference type="ARBA" id="ARBA00004651"/>
    </source>
</evidence>
<dbReference type="GO" id="GO:0015386">
    <property type="term" value="F:potassium:proton antiporter activity"/>
    <property type="evidence" value="ECO:0007669"/>
    <property type="project" value="TreeGrafter"/>
</dbReference>
<accession>A0A7K3LM52</accession>
<feature type="domain" description="Cation/H+ exchanger transmembrane" evidence="11">
    <location>
        <begin position="12"/>
        <end position="329"/>
    </location>
</feature>
<feature type="transmembrane region" description="Helical" evidence="10">
    <location>
        <begin position="180"/>
        <end position="198"/>
    </location>
</feature>
<dbReference type="Proteomes" id="UP000466307">
    <property type="component" value="Unassembled WGS sequence"/>
</dbReference>
<dbReference type="PANTHER" id="PTHR10110:SF86">
    <property type="entry name" value="SODIUM_HYDROGEN EXCHANGER 7"/>
    <property type="match status" value="1"/>
</dbReference>
<keyword evidence="9" id="KW-0739">Sodium transport</keyword>
<feature type="transmembrane region" description="Helical" evidence="10">
    <location>
        <begin position="29"/>
        <end position="48"/>
    </location>
</feature>
<dbReference type="Gene3D" id="6.10.140.1330">
    <property type="match status" value="1"/>
</dbReference>
<sequence>MEQILIVIGVILLITAVVEIGPKVHVPSALALVVIGAVIGILPVVPAVHLDPEWILVGVLPPLLYATAVRMPAMEFRRDFGAISALSVVLVLISALVLGLFFWAVVPGISLATGVALGAIVSPTDAVATGIAKKLGVPSRVTAVLEGESLLNDASALVLLRAAVAAMAASISFGGVVLNFFYSVIVAVVIGAVIGMLNLRVRARITDPAVNTAISFTVPYLAYLPTEELGGSGLVAAVTAGLITGAGAVRHLTSRHRISDTQNWKMVEMLAEGGVFFLMGLELWGLIVDVGNEHDGVQHAVWLGMAALGVTLLVRAVYVVPLVWWLERRRRRGEALRPVLEGFTATPTVATEPEARGLRRRFSRWQWRFRFGSRRDPDLGGMTVVSPETAGRINARVTRALADIDYYDDAPIGPKEATIVVWAGLRGVVTVAAAQTLPTDTPARSLLVLTAFVVAAASLLIQGGTLSWVIRSLRLPDTAGDTRAERLRLRAEMDQTVQQVMATSDTVRDVPWLRDRIEQANREADDDEDGVGSGATFGLSNTERAQMRVVRREIIKAQRADLLRMRRQGKYSSETLSKVLSQLDAEEISLDLQGG</sequence>
<evidence type="ECO:0000259" key="11">
    <source>
        <dbReference type="Pfam" id="PF00999"/>
    </source>
</evidence>
<keyword evidence="5 10" id="KW-1133">Transmembrane helix</keyword>
<feature type="transmembrane region" description="Helical" evidence="10">
    <location>
        <begin position="300"/>
        <end position="326"/>
    </location>
</feature>
<dbReference type="GO" id="GO:0098719">
    <property type="term" value="P:sodium ion import across plasma membrane"/>
    <property type="evidence" value="ECO:0007669"/>
    <property type="project" value="TreeGrafter"/>
</dbReference>
<dbReference type="InterPro" id="IPR006153">
    <property type="entry name" value="Cation/H_exchanger_TM"/>
</dbReference>
<keyword evidence="2" id="KW-0813">Transport</keyword>
<dbReference type="RefSeq" id="WP_059039163.1">
    <property type="nucleotide sequence ID" value="NZ_JAADZU010000015.1"/>
</dbReference>
<feature type="transmembrane region" description="Helical" evidence="10">
    <location>
        <begin position="446"/>
        <end position="470"/>
    </location>
</feature>
<evidence type="ECO:0000256" key="6">
    <source>
        <dbReference type="ARBA" id="ARBA00023053"/>
    </source>
</evidence>
<evidence type="ECO:0000313" key="12">
    <source>
        <dbReference type="EMBL" id="NDK89325.1"/>
    </source>
</evidence>
<dbReference type="GO" id="GO:0015385">
    <property type="term" value="F:sodium:proton antiporter activity"/>
    <property type="evidence" value="ECO:0007669"/>
    <property type="project" value="InterPro"/>
</dbReference>
<feature type="transmembrane region" description="Helical" evidence="10">
    <location>
        <begin position="80"/>
        <end position="103"/>
    </location>
</feature>
<evidence type="ECO:0000313" key="13">
    <source>
        <dbReference type="Proteomes" id="UP000466307"/>
    </source>
</evidence>
<gene>
    <name evidence="12" type="ORF">GYA93_06965</name>
</gene>
<organism evidence="12 13">
    <name type="scientific">Gordonia desulfuricans</name>
    <dbReference type="NCBI Taxonomy" id="89051"/>
    <lineage>
        <taxon>Bacteria</taxon>
        <taxon>Bacillati</taxon>
        <taxon>Actinomycetota</taxon>
        <taxon>Actinomycetes</taxon>
        <taxon>Mycobacteriales</taxon>
        <taxon>Gordoniaceae</taxon>
        <taxon>Gordonia</taxon>
    </lineage>
</organism>
<dbReference type="AlphaFoldDB" id="A0A7K3LM52"/>
<feature type="transmembrane region" description="Helical" evidence="10">
    <location>
        <begin position="229"/>
        <end position="249"/>
    </location>
</feature>
<evidence type="ECO:0000256" key="3">
    <source>
        <dbReference type="ARBA" id="ARBA00022475"/>
    </source>
</evidence>
<evidence type="ECO:0000256" key="2">
    <source>
        <dbReference type="ARBA" id="ARBA00022448"/>
    </source>
</evidence>
<dbReference type="GO" id="GO:0005886">
    <property type="term" value="C:plasma membrane"/>
    <property type="evidence" value="ECO:0007669"/>
    <property type="project" value="UniProtKB-SubCell"/>
</dbReference>
<dbReference type="Pfam" id="PF00999">
    <property type="entry name" value="Na_H_Exchanger"/>
    <property type="match status" value="2"/>
</dbReference>
<keyword evidence="13" id="KW-1185">Reference proteome</keyword>
<keyword evidence="4 10" id="KW-0812">Transmembrane</keyword>